<keyword evidence="1" id="KW-0472">Membrane</keyword>
<keyword evidence="3" id="KW-1185">Reference proteome</keyword>
<keyword evidence="1" id="KW-1133">Transmembrane helix</keyword>
<dbReference type="AlphaFoldDB" id="M0AVW9"/>
<proteinExistence type="predicted"/>
<feature type="transmembrane region" description="Helical" evidence="1">
    <location>
        <begin position="16"/>
        <end position="35"/>
    </location>
</feature>
<dbReference type="eggNOG" id="arCOG08994">
    <property type="taxonomic scope" value="Archaea"/>
</dbReference>
<dbReference type="EMBL" id="AOIO01000021">
    <property type="protein sequence ID" value="ELZ02467.1"/>
    <property type="molecule type" value="Genomic_DNA"/>
</dbReference>
<dbReference type="InterPro" id="IPR040493">
    <property type="entry name" value="DUF5518"/>
</dbReference>
<dbReference type="OrthoDB" id="177437at2157"/>
<reference evidence="2 3" key="1">
    <citation type="journal article" date="2014" name="PLoS Genet.">
        <title>Phylogenetically driven sequencing of extremely halophilic archaea reveals strategies for static and dynamic osmo-response.</title>
        <authorList>
            <person name="Becker E.A."/>
            <person name="Seitzer P.M."/>
            <person name="Tritt A."/>
            <person name="Larsen D."/>
            <person name="Krusor M."/>
            <person name="Yao A.I."/>
            <person name="Wu D."/>
            <person name="Madern D."/>
            <person name="Eisen J.A."/>
            <person name="Darling A.E."/>
            <person name="Facciotti M.T."/>
        </authorList>
    </citation>
    <scope>NUCLEOTIDE SEQUENCE [LARGE SCALE GENOMIC DNA]</scope>
    <source>
        <strain evidence="2 3">DSM 12278</strain>
    </source>
</reference>
<dbReference type="Proteomes" id="UP000011554">
    <property type="component" value="Unassembled WGS sequence"/>
</dbReference>
<name>M0AVW9_NATA1</name>
<gene>
    <name evidence="2" type="ORF">C481_07351</name>
</gene>
<dbReference type="STRING" id="29540.C481_07351"/>
<evidence type="ECO:0000256" key="1">
    <source>
        <dbReference type="SAM" id="Phobius"/>
    </source>
</evidence>
<evidence type="ECO:0000313" key="2">
    <source>
        <dbReference type="EMBL" id="ELZ02467.1"/>
    </source>
</evidence>
<sequence>MSRLQNGVALLEDEPWNVALVVGLASTPFTVYLYWRSLPGFSHPVTPVFLAGMIVGGLATRSELDTRRVGARTGLVSALPVLWPVLDLFAFISGLTQPLWFSGVSSVAVVFVAAVIVGLSALIGQVGAIVGEWLLEKASGRPLPVAN</sequence>
<comment type="caution">
    <text evidence="2">The sequence shown here is derived from an EMBL/GenBank/DDBJ whole genome shotgun (WGS) entry which is preliminary data.</text>
</comment>
<accession>M0AVW9</accession>
<dbReference type="RefSeq" id="WP_006108499.1">
    <property type="nucleotide sequence ID" value="NZ_AOIO01000021.1"/>
</dbReference>
<organism evidence="2 3">
    <name type="scientific">Natrialba asiatica (strain ATCC 700177 / DSM 12278 / JCM 9576 / FERM P-10747 / NBRC 102637 / 172P1)</name>
    <dbReference type="NCBI Taxonomy" id="29540"/>
    <lineage>
        <taxon>Archaea</taxon>
        <taxon>Methanobacteriati</taxon>
        <taxon>Methanobacteriota</taxon>
        <taxon>Stenosarchaea group</taxon>
        <taxon>Halobacteria</taxon>
        <taxon>Halobacteriales</taxon>
        <taxon>Natrialbaceae</taxon>
        <taxon>Natrialba</taxon>
    </lineage>
</organism>
<dbReference type="PATRIC" id="fig|29540.5.peg.1497"/>
<keyword evidence="1" id="KW-0812">Transmembrane</keyword>
<feature type="transmembrane region" description="Helical" evidence="1">
    <location>
        <begin position="41"/>
        <end position="60"/>
    </location>
</feature>
<feature type="transmembrane region" description="Helical" evidence="1">
    <location>
        <begin position="107"/>
        <end position="135"/>
    </location>
</feature>
<evidence type="ECO:0000313" key="3">
    <source>
        <dbReference type="Proteomes" id="UP000011554"/>
    </source>
</evidence>
<feature type="transmembrane region" description="Helical" evidence="1">
    <location>
        <begin position="81"/>
        <end position="101"/>
    </location>
</feature>
<dbReference type="Pfam" id="PF17647">
    <property type="entry name" value="DUF5518"/>
    <property type="match status" value="1"/>
</dbReference>
<protein>
    <submittedName>
        <fullName evidence="2">Uncharacterized protein</fullName>
    </submittedName>
</protein>